<evidence type="ECO:0000313" key="2">
    <source>
        <dbReference type="EMBL" id="SFW61681.1"/>
    </source>
</evidence>
<keyword evidence="3" id="KW-1185">Reference proteome</keyword>
<gene>
    <name evidence="2" type="ORF">SAMN02927921_02743</name>
</gene>
<dbReference type="OrthoDB" id="1493032at2"/>
<proteinExistence type="predicted"/>
<protein>
    <submittedName>
        <fullName evidence="2">Uncharacterized protein</fullName>
    </submittedName>
</protein>
<keyword evidence="1" id="KW-0472">Membrane</keyword>
<dbReference type="AlphaFoldDB" id="A0A1K1QPS9"/>
<dbReference type="EMBL" id="FPJE01000014">
    <property type="protein sequence ID" value="SFW61681.1"/>
    <property type="molecule type" value="Genomic_DNA"/>
</dbReference>
<dbReference type="RefSeq" id="WP_072317948.1">
    <property type="nucleotide sequence ID" value="NZ_FPJE01000014.1"/>
</dbReference>
<dbReference type="Proteomes" id="UP000182248">
    <property type="component" value="Unassembled WGS sequence"/>
</dbReference>
<dbReference type="InterPro" id="IPR057695">
    <property type="entry name" value="DUF7935"/>
</dbReference>
<accession>A0A1K1QPS9</accession>
<dbReference type="STRING" id="1150368.SAMN02927921_02743"/>
<organism evidence="2 3">
    <name type="scientific">Sinomicrobium oceani</name>
    <dbReference type="NCBI Taxonomy" id="1150368"/>
    <lineage>
        <taxon>Bacteria</taxon>
        <taxon>Pseudomonadati</taxon>
        <taxon>Bacteroidota</taxon>
        <taxon>Flavobacteriia</taxon>
        <taxon>Flavobacteriales</taxon>
        <taxon>Flavobacteriaceae</taxon>
        <taxon>Sinomicrobium</taxon>
    </lineage>
</organism>
<reference evidence="2 3" key="1">
    <citation type="submission" date="2016-11" db="EMBL/GenBank/DDBJ databases">
        <authorList>
            <person name="Jaros S."/>
            <person name="Januszkiewicz K."/>
            <person name="Wedrychowicz H."/>
        </authorList>
    </citation>
    <scope>NUCLEOTIDE SEQUENCE [LARGE SCALE GENOMIC DNA]</scope>
    <source>
        <strain evidence="2 3">CGMCC 1.12145</strain>
    </source>
</reference>
<name>A0A1K1QPS9_9FLAO</name>
<evidence type="ECO:0000256" key="1">
    <source>
        <dbReference type="SAM" id="Phobius"/>
    </source>
</evidence>
<sequence length="172" mass="20095">MIPVTELLFYCLPAVITGLIAYYFFNQFVRNENARRRFLLQREYSKDLVPIRLQAYERMVLFLERIDPSRLLLRVAPAEDRKEAYEALLIRHIEEEYDHNISQQIYISEECWSVIRTAKNATIQLIRKTGMSDKSLNAGKLRENILSEMLDKTAPSAAALSYIKKEVSDFLS</sequence>
<feature type="transmembrane region" description="Helical" evidence="1">
    <location>
        <begin position="7"/>
        <end position="25"/>
    </location>
</feature>
<dbReference type="Pfam" id="PF25589">
    <property type="entry name" value="DUF7935"/>
    <property type="match status" value="1"/>
</dbReference>
<keyword evidence="1" id="KW-1133">Transmembrane helix</keyword>
<evidence type="ECO:0000313" key="3">
    <source>
        <dbReference type="Proteomes" id="UP000182248"/>
    </source>
</evidence>
<keyword evidence="1" id="KW-0812">Transmembrane</keyword>